<comment type="caution">
    <text evidence="2">The sequence shown here is derived from an EMBL/GenBank/DDBJ whole genome shotgun (WGS) entry which is preliminary data.</text>
</comment>
<proteinExistence type="predicted"/>
<evidence type="ECO:0000313" key="2">
    <source>
        <dbReference type="EMBL" id="NIJ65624.1"/>
    </source>
</evidence>
<keyword evidence="1" id="KW-0812">Transmembrane</keyword>
<evidence type="ECO:0000256" key="1">
    <source>
        <dbReference type="SAM" id="Phobius"/>
    </source>
</evidence>
<organism evidence="2 3">
    <name type="scientific">Sphingomonas leidyi</name>
    <dbReference type="NCBI Taxonomy" id="68569"/>
    <lineage>
        <taxon>Bacteria</taxon>
        <taxon>Pseudomonadati</taxon>
        <taxon>Pseudomonadota</taxon>
        <taxon>Alphaproteobacteria</taxon>
        <taxon>Sphingomonadales</taxon>
        <taxon>Sphingomonadaceae</taxon>
        <taxon>Sphingomonas</taxon>
    </lineage>
</organism>
<reference evidence="2 3" key="1">
    <citation type="submission" date="2020-03" db="EMBL/GenBank/DDBJ databases">
        <title>Genomic Encyclopedia of Type Strains, Phase IV (KMG-IV): sequencing the most valuable type-strain genomes for metagenomic binning, comparative biology and taxonomic classification.</title>
        <authorList>
            <person name="Goeker M."/>
        </authorList>
    </citation>
    <scope>NUCLEOTIDE SEQUENCE [LARGE SCALE GENOMIC DNA]</scope>
    <source>
        <strain evidence="2 3">DSM 4733</strain>
    </source>
</reference>
<feature type="transmembrane region" description="Helical" evidence="1">
    <location>
        <begin position="32"/>
        <end position="54"/>
    </location>
</feature>
<evidence type="ECO:0000313" key="3">
    <source>
        <dbReference type="Proteomes" id="UP000564677"/>
    </source>
</evidence>
<sequence length="63" mass="7184">MEPSERLFWTVLLMAVFCAGQAIRDVRRRNYPMAVLATLCMLLVLSTPIGSFTARIELPRNSR</sequence>
<keyword evidence="1" id="KW-1133">Transmembrane helix</keyword>
<accession>A0A7X5ZWC1</accession>
<dbReference type="AlphaFoldDB" id="A0A7X5ZWC1"/>
<protein>
    <submittedName>
        <fullName evidence="2">Uncharacterized protein</fullName>
    </submittedName>
</protein>
<dbReference type="EMBL" id="JAASQV010000002">
    <property type="protein sequence ID" value="NIJ65624.1"/>
    <property type="molecule type" value="Genomic_DNA"/>
</dbReference>
<keyword evidence="3" id="KW-1185">Reference proteome</keyword>
<keyword evidence="1" id="KW-0472">Membrane</keyword>
<gene>
    <name evidence="2" type="ORF">FHR20_002586</name>
</gene>
<name>A0A7X5ZWC1_9SPHN</name>
<dbReference type="RefSeq" id="WP_167299989.1">
    <property type="nucleotide sequence ID" value="NZ_CP170557.1"/>
</dbReference>
<dbReference type="Proteomes" id="UP000564677">
    <property type="component" value="Unassembled WGS sequence"/>
</dbReference>